<dbReference type="RefSeq" id="WP_408264411.1">
    <property type="nucleotide sequence ID" value="NZ_JAQQCK010000023.1"/>
</dbReference>
<keyword evidence="3" id="KW-1185">Reference proteome</keyword>
<feature type="compositionally biased region" description="Low complexity" evidence="1">
    <location>
        <begin position="374"/>
        <end position="385"/>
    </location>
</feature>
<evidence type="ECO:0000256" key="1">
    <source>
        <dbReference type="SAM" id="MobiDB-lite"/>
    </source>
</evidence>
<comment type="caution">
    <text evidence="2">The sequence shown here is derived from an EMBL/GenBank/DDBJ whole genome shotgun (WGS) entry which is preliminary data.</text>
</comment>
<organism evidence="2 3">
    <name type="scientific">Paraburkholderia phytofirmans</name>
    <dbReference type="NCBI Taxonomy" id="261302"/>
    <lineage>
        <taxon>Bacteria</taxon>
        <taxon>Pseudomonadati</taxon>
        <taxon>Pseudomonadota</taxon>
        <taxon>Betaproteobacteria</taxon>
        <taxon>Burkholderiales</taxon>
        <taxon>Burkholderiaceae</taxon>
        <taxon>Paraburkholderia</taxon>
    </lineage>
</organism>
<gene>
    <name evidence="2" type="ORF">PQR03_33965</name>
</gene>
<name>A0ABW9BTU4_9BURK</name>
<proteinExistence type="predicted"/>
<protein>
    <recommendedName>
        <fullName evidence="4">Transmembrane protein</fullName>
    </recommendedName>
</protein>
<feature type="region of interest" description="Disordered" evidence="1">
    <location>
        <begin position="370"/>
        <end position="406"/>
    </location>
</feature>
<evidence type="ECO:0000313" key="2">
    <source>
        <dbReference type="EMBL" id="MFM0243162.1"/>
    </source>
</evidence>
<dbReference type="Proteomes" id="UP001629274">
    <property type="component" value="Unassembled WGS sequence"/>
</dbReference>
<evidence type="ECO:0008006" key="4">
    <source>
        <dbReference type="Google" id="ProtNLM"/>
    </source>
</evidence>
<sequence>MRVWRFTRIAPRPESPQIPGPPNGGPFKRRWKRPMSTIPFTPIQGYLAMPRLRPLGHVPASFGRDWALLPPGYSLRAELKALYAAMLRTFCMSDQAIRSLCRWSPPEERRATEAPAPVFKKRFDAAAQIAAAAAAVPPLLPHRHATGVRGSGHHWSALAGGACVVGGTAMLGWIGFDHLMHRDTAAHMDFAGKVSHEHDSRSAKAVPPVAVTARAVGNAAASTSAAVAASTPAFSSAVPEFARASRSAAVSVPTPVPTSNAASTARFASAHVVADKTVSHRRQPVREESRKQAEQIHPRTARLAVANQSPHAMTSGAQATRGATPKVAVNASPKLSAAGAYSPVAPARLGVDEYAGVSMFAATHVRDIAPMPRAGSSNNSSSASGTEWMNHLSQRRLTDVPDQFAK</sequence>
<feature type="region of interest" description="Disordered" evidence="1">
    <location>
        <begin position="275"/>
        <end position="297"/>
    </location>
</feature>
<feature type="compositionally biased region" description="Pro residues" evidence="1">
    <location>
        <begin position="13"/>
        <end position="24"/>
    </location>
</feature>
<feature type="region of interest" description="Disordered" evidence="1">
    <location>
        <begin position="11"/>
        <end position="30"/>
    </location>
</feature>
<dbReference type="EMBL" id="JAQQDR010000020">
    <property type="protein sequence ID" value="MFM0243162.1"/>
    <property type="molecule type" value="Genomic_DNA"/>
</dbReference>
<reference evidence="2 3" key="1">
    <citation type="journal article" date="2024" name="Chem. Sci.">
        <title>Discovery of megapolipeptins by genome mining of a Burkholderiales bacteria collection.</title>
        <authorList>
            <person name="Paulo B.S."/>
            <person name="Recchia M.J.J."/>
            <person name="Lee S."/>
            <person name="Fergusson C.H."/>
            <person name="Romanowski S.B."/>
            <person name="Hernandez A."/>
            <person name="Krull N."/>
            <person name="Liu D.Y."/>
            <person name="Cavanagh H."/>
            <person name="Bos A."/>
            <person name="Gray C.A."/>
            <person name="Murphy B.T."/>
            <person name="Linington R.G."/>
            <person name="Eustaquio A.S."/>
        </authorList>
    </citation>
    <scope>NUCLEOTIDE SEQUENCE [LARGE SCALE GENOMIC DNA]</scope>
    <source>
        <strain evidence="2 3">RL17-351-BIE-A</strain>
    </source>
</reference>
<evidence type="ECO:0000313" key="3">
    <source>
        <dbReference type="Proteomes" id="UP001629274"/>
    </source>
</evidence>
<accession>A0ABW9BTU4</accession>